<sequence length="155" mass="16450">MNKNKIPPAPPKSPVPGAGHHKNVSTSANGYSPKYTPPPEPTILPAPKVETRVEVPAVLETTSLSDLVERILDNASVLYPGEKVKCTTAVAASGVMVHAVVVAPKNPESQTSRFKVLYKGPGIAGDKKNPAKGRRDAIVACLEELERRVGKELLA</sequence>
<gene>
    <name evidence="2" type="ORF">NA57DRAFT_70053</name>
</gene>
<proteinExistence type="predicted"/>
<reference evidence="2" key="1">
    <citation type="journal article" date="2020" name="Stud. Mycol.">
        <title>101 Dothideomycetes genomes: a test case for predicting lifestyles and emergence of pathogens.</title>
        <authorList>
            <person name="Haridas S."/>
            <person name="Albert R."/>
            <person name="Binder M."/>
            <person name="Bloem J."/>
            <person name="Labutti K."/>
            <person name="Salamov A."/>
            <person name="Andreopoulos B."/>
            <person name="Baker S."/>
            <person name="Barry K."/>
            <person name="Bills G."/>
            <person name="Bluhm B."/>
            <person name="Cannon C."/>
            <person name="Castanera R."/>
            <person name="Culley D."/>
            <person name="Daum C."/>
            <person name="Ezra D."/>
            <person name="Gonzalez J."/>
            <person name="Henrissat B."/>
            <person name="Kuo A."/>
            <person name="Liang C."/>
            <person name="Lipzen A."/>
            <person name="Lutzoni F."/>
            <person name="Magnuson J."/>
            <person name="Mondo S."/>
            <person name="Nolan M."/>
            <person name="Ohm R."/>
            <person name="Pangilinan J."/>
            <person name="Park H.-J."/>
            <person name="Ramirez L."/>
            <person name="Alfaro M."/>
            <person name="Sun H."/>
            <person name="Tritt A."/>
            <person name="Yoshinaga Y."/>
            <person name="Zwiers L.-H."/>
            <person name="Turgeon B."/>
            <person name="Goodwin S."/>
            <person name="Spatafora J."/>
            <person name="Crous P."/>
            <person name="Grigoriev I."/>
        </authorList>
    </citation>
    <scope>NUCLEOTIDE SEQUENCE</scope>
    <source>
        <strain evidence="2">CBS 133067</strain>
    </source>
</reference>
<name>A0A9P4IR51_9PEZI</name>
<dbReference type="OrthoDB" id="3912343at2759"/>
<dbReference type="EMBL" id="ML978121">
    <property type="protein sequence ID" value="KAF2103845.1"/>
    <property type="molecule type" value="Genomic_DNA"/>
</dbReference>
<organism evidence="2 3">
    <name type="scientific">Rhizodiscina lignyota</name>
    <dbReference type="NCBI Taxonomy" id="1504668"/>
    <lineage>
        <taxon>Eukaryota</taxon>
        <taxon>Fungi</taxon>
        <taxon>Dikarya</taxon>
        <taxon>Ascomycota</taxon>
        <taxon>Pezizomycotina</taxon>
        <taxon>Dothideomycetes</taxon>
        <taxon>Pleosporomycetidae</taxon>
        <taxon>Aulographales</taxon>
        <taxon>Rhizodiscinaceae</taxon>
        <taxon>Rhizodiscina</taxon>
    </lineage>
</organism>
<protein>
    <submittedName>
        <fullName evidence="2">Uncharacterized protein</fullName>
    </submittedName>
</protein>
<accession>A0A9P4IR51</accession>
<dbReference type="Proteomes" id="UP000799772">
    <property type="component" value="Unassembled WGS sequence"/>
</dbReference>
<dbReference type="AlphaFoldDB" id="A0A9P4IR51"/>
<feature type="region of interest" description="Disordered" evidence="1">
    <location>
        <begin position="1"/>
        <end position="46"/>
    </location>
</feature>
<feature type="compositionally biased region" description="Pro residues" evidence="1">
    <location>
        <begin position="35"/>
        <end position="44"/>
    </location>
</feature>
<evidence type="ECO:0000313" key="2">
    <source>
        <dbReference type="EMBL" id="KAF2103845.1"/>
    </source>
</evidence>
<evidence type="ECO:0000256" key="1">
    <source>
        <dbReference type="SAM" id="MobiDB-lite"/>
    </source>
</evidence>
<keyword evidence="3" id="KW-1185">Reference proteome</keyword>
<comment type="caution">
    <text evidence="2">The sequence shown here is derived from an EMBL/GenBank/DDBJ whole genome shotgun (WGS) entry which is preliminary data.</text>
</comment>
<evidence type="ECO:0000313" key="3">
    <source>
        <dbReference type="Proteomes" id="UP000799772"/>
    </source>
</evidence>